<evidence type="ECO:0008006" key="4">
    <source>
        <dbReference type="Google" id="ProtNLM"/>
    </source>
</evidence>
<accession>A0AAW9K3M8</accession>
<protein>
    <recommendedName>
        <fullName evidence="4">Fibronectin type-III domain-containing protein</fullName>
    </recommendedName>
</protein>
<sequence>MASKYNVYRNGEKVATGLTKKAYTDSGLTSDTAYDFQVTAVENGLESDKTTKLTDKTEVAAVEPEPEEPVVKLAKDKAKAGE</sequence>
<name>A0AAW9K3M8_CARML</name>
<proteinExistence type="predicted"/>
<dbReference type="InterPro" id="IPR036116">
    <property type="entry name" value="FN3_sf"/>
</dbReference>
<dbReference type="SUPFAM" id="SSF49265">
    <property type="entry name" value="Fibronectin type III"/>
    <property type="match status" value="1"/>
</dbReference>
<dbReference type="RefSeq" id="WP_322809188.1">
    <property type="nucleotide sequence ID" value="NZ_JAVBVO010000003.1"/>
</dbReference>
<dbReference type="EMBL" id="JAVBVO010000003">
    <property type="protein sequence ID" value="MDZ5759346.1"/>
    <property type="molecule type" value="Genomic_DNA"/>
</dbReference>
<comment type="caution">
    <text evidence="2">The sequence shown here is derived from an EMBL/GenBank/DDBJ whole genome shotgun (WGS) entry which is preliminary data.</text>
</comment>
<organism evidence="2 3">
    <name type="scientific">Carnobacterium maltaromaticum</name>
    <name type="common">Carnobacterium piscicola</name>
    <dbReference type="NCBI Taxonomy" id="2751"/>
    <lineage>
        <taxon>Bacteria</taxon>
        <taxon>Bacillati</taxon>
        <taxon>Bacillota</taxon>
        <taxon>Bacilli</taxon>
        <taxon>Lactobacillales</taxon>
        <taxon>Carnobacteriaceae</taxon>
        <taxon>Carnobacterium</taxon>
    </lineage>
</organism>
<evidence type="ECO:0000313" key="3">
    <source>
        <dbReference type="Proteomes" id="UP001290462"/>
    </source>
</evidence>
<reference evidence="2" key="1">
    <citation type="submission" date="2023-08" db="EMBL/GenBank/DDBJ databases">
        <title>Genomic characterization of piscicolin 126 produced by Carnobacterium maltaromaticum CM22 strain isolated from salmon (Salmo salar).</title>
        <authorList>
            <person name="Gonzalez-Gragera E."/>
            <person name="Garcia-Lopez J.D."/>
            <person name="Teso-Perez C."/>
            <person name="Gimenez-Hernandez I."/>
            <person name="Peralta-Sanchez J.M."/>
            <person name="Valdivia E."/>
            <person name="Montalban-Lopez M."/>
            <person name="Martin-Platero A.M."/>
            <person name="Banos A."/>
            <person name="Martinez-Bueno M."/>
        </authorList>
    </citation>
    <scope>NUCLEOTIDE SEQUENCE</scope>
    <source>
        <strain evidence="2">CM22</strain>
    </source>
</reference>
<dbReference type="Proteomes" id="UP001290462">
    <property type="component" value="Unassembled WGS sequence"/>
</dbReference>
<evidence type="ECO:0000256" key="1">
    <source>
        <dbReference type="SAM" id="MobiDB-lite"/>
    </source>
</evidence>
<dbReference type="InterPro" id="IPR013783">
    <property type="entry name" value="Ig-like_fold"/>
</dbReference>
<gene>
    <name evidence="2" type="ORF">RAK27_11795</name>
</gene>
<dbReference type="AlphaFoldDB" id="A0AAW9K3M8"/>
<feature type="region of interest" description="Disordered" evidence="1">
    <location>
        <begin position="58"/>
        <end position="82"/>
    </location>
</feature>
<feature type="compositionally biased region" description="Basic and acidic residues" evidence="1">
    <location>
        <begin position="69"/>
        <end position="82"/>
    </location>
</feature>
<evidence type="ECO:0000313" key="2">
    <source>
        <dbReference type="EMBL" id="MDZ5759346.1"/>
    </source>
</evidence>
<dbReference type="Gene3D" id="2.60.40.10">
    <property type="entry name" value="Immunoglobulins"/>
    <property type="match status" value="1"/>
</dbReference>